<dbReference type="KEGG" id="mabb:MASS_4820"/>
<organism evidence="2 3">
    <name type="scientific">Mycobacteroides abscessus subsp. bolletii 50594</name>
    <dbReference type="NCBI Taxonomy" id="1303024"/>
    <lineage>
        <taxon>Bacteria</taxon>
        <taxon>Bacillati</taxon>
        <taxon>Actinomycetota</taxon>
        <taxon>Actinomycetes</taxon>
        <taxon>Mycobacteriales</taxon>
        <taxon>Mycobacteriaceae</taxon>
        <taxon>Mycobacteroides</taxon>
        <taxon>Mycobacteroides abscessus</taxon>
    </lineage>
</organism>
<dbReference type="Gene3D" id="3.40.50.720">
    <property type="entry name" value="NAD(P)-binding Rossmann-like Domain"/>
    <property type="match status" value="1"/>
</dbReference>
<protein>
    <submittedName>
        <fullName evidence="2">Zinc-containing alcohol dehydrogenase superfamily protein</fullName>
    </submittedName>
</protein>
<name>A0AB33AI58_9MYCO</name>
<evidence type="ECO:0000313" key="2">
    <source>
        <dbReference type="EMBL" id="AGM31422.1"/>
    </source>
</evidence>
<accession>A0AB33AI58</accession>
<dbReference type="InterPro" id="IPR013149">
    <property type="entry name" value="ADH-like_C"/>
</dbReference>
<dbReference type="SUPFAM" id="SSF50129">
    <property type="entry name" value="GroES-like"/>
    <property type="match status" value="1"/>
</dbReference>
<dbReference type="NCBIfam" id="TIGR02823">
    <property type="entry name" value="oxido_YhdH"/>
    <property type="match status" value="1"/>
</dbReference>
<dbReference type="InterPro" id="IPR011032">
    <property type="entry name" value="GroES-like_sf"/>
</dbReference>
<dbReference type="InterPro" id="IPR020843">
    <property type="entry name" value="ER"/>
</dbReference>
<dbReference type="InterPro" id="IPR014188">
    <property type="entry name" value="Acrylyl-CoA_reductase_AcuI"/>
</dbReference>
<evidence type="ECO:0000313" key="3">
    <source>
        <dbReference type="Proteomes" id="UP000013961"/>
    </source>
</evidence>
<dbReference type="Proteomes" id="UP000013961">
    <property type="component" value="Chromosome"/>
</dbReference>
<dbReference type="Pfam" id="PF00107">
    <property type="entry name" value="ADH_zinc_N"/>
    <property type="match status" value="1"/>
</dbReference>
<dbReference type="Pfam" id="PF08240">
    <property type="entry name" value="ADH_N"/>
    <property type="match status" value="1"/>
</dbReference>
<dbReference type="Gene3D" id="3.90.180.10">
    <property type="entry name" value="Medium-chain alcohol dehydrogenases, catalytic domain"/>
    <property type="match status" value="1"/>
</dbReference>
<sequence length="337" mass="35316">MCPRVGEGNTMFSAIVVEKTNTDYRAEMRRIGSDDLPEGQVTVRVAYSSLNYKDALAITGRGPVVRRFPMVPGIDLAGVVEASNDARYKPGDHVLVNGWGLGETHWGGLAQIARLQADWLVPLPPSFTEAQATAIGTAGYTAMLCLMALEQHGVTPSDGEVLVTGASGGVGSIAVTLLASNGYTVVAATGRLAEADYLRRLGAATVIDRAELAEPGRPLGSERWAGAIDSVGSHTLANVCATTSAEGAVAACGMAQGMEFPSTVAPFILRGVSLLGINSVTQPHAKRVTAWGRLSRDLDTGHLGEISHEIGLTDAISTSTDLLEGRVRGRIIVDVNR</sequence>
<dbReference type="PANTHER" id="PTHR43677">
    <property type="entry name" value="SHORT-CHAIN DEHYDROGENASE/REDUCTASE"/>
    <property type="match status" value="1"/>
</dbReference>
<evidence type="ECO:0000259" key="1">
    <source>
        <dbReference type="SMART" id="SM00829"/>
    </source>
</evidence>
<gene>
    <name evidence="2" type="ORF">MASS_4820</name>
</gene>
<dbReference type="CDD" id="cd08288">
    <property type="entry name" value="MDR_yhdh"/>
    <property type="match status" value="1"/>
</dbReference>
<dbReference type="PANTHER" id="PTHR43677:SF1">
    <property type="entry name" value="ACRYLYL-COA REDUCTASE ACUI-RELATED"/>
    <property type="match status" value="1"/>
</dbReference>
<feature type="domain" description="Enoyl reductase (ER)" evidence="1">
    <location>
        <begin position="19"/>
        <end position="333"/>
    </location>
</feature>
<reference evidence="2 3" key="1">
    <citation type="journal article" date="2013" name="Genome Announc.">
        <title>Complete Genome Sequence of Mycobacterium massiliense Clinical Strain Asan 50594, Belonging to the Type II Genotype.</title>
        <authorList>
            <person name="Kim B.J."/>
            <person name="Kim B.R."/>
            <person name="Hong S.H."/>
            <person name="Seok S.H."/>
            <person name="Kook Y.H."/>
            <person name="Kim B.J."/>
        </authorList>
    </citation>
    <scope>NUCLEOTIDE SEQUENCE [LARGE SCALE GENOMIC DNA]</scope>
    <source>
        <strain evidence="2 3">50594</strain>
    </source>
</reference>
<proteinExistence type="predicted"/>
<dbReference type="SMART" id="SM00829">
    <property type="entry name" value="PKS_ER"/>
    <property type="match status" value="1"/>
</dbReference>
<dbReference type="EMBL" id="CP004374">
    <property type="protein sequence ID" value="AGM31422.1"/>
    <property type="molecule type" value="Genomic_DNA"/>
</dbReference>
<dbReference type="InterPro" id="IPR036291">
    <property type="entry name" value="NAD(P)-bd_dom_sf"/>
</dbReference>
<dbReference type="AlphaFoldDB" id="A0AB33AI58"/>
<dbReference type="SUPFAM" id="SSF51735">
    <property type="entry name" value="NAD(P)-binding Rossmann-fold domains"/>
    <property type="match status" value="1"/>
</dbReference>
<dbReference type="InterPro" id="IPR013154">
    <property type="entry name" value="ADH-like_N"/>
</dbReference>
<dbReference type="InterPro" id="IPR051397">
    <property type="entry name" value="Zn-ADH-like_protein"/>
</dbReference>
<dbReference type="GO" id="GO:0043957">
    <property type="term" value="F:acryloyl-CoA reductase (NADPH) activity"/>
    <property type="evidence" value="ECO:0007669"/>
    <property type="project" value="TreeGrafter"/>
</dbReference>